<dbReference type="STRING" id="413882.AAW51_4564"/>
<organism evidence="2 3">
    <name type="scientific">Caldimonas brevitalea</name>
    <dbReference type="NCBI Taxonomy" id="413882"/>
    <lineage>
        <taxon>Bacteria</taxon>
        <taxon>Pseudomonadati</taxon>
        <taxon>Pseudomonadota</taxon>
        <taxon>Betaproteobacteria</taxon>
        <taxon>Burkholderiales</taxon>
        <taxon>Sphaerotilaceae</taxon>
        <taxon>Caldimonas</taxon>
    </lineage>
</organism>
<evidence type="ECO:0000313" key="3">
    <source>
        <dbReference type="Proteomes" id="UP000035352"/>
    </source>
</evidence>
<dbReference type="AlphaFoldDB" id="A0A0G3BXK0"/>
<feature type="region of interest" description="Disordered" evidence="1">
    <location>
        <begin position="24"/>
        <end position="56"/>
    </location>
</feature>
<dbReference type="EMBL" id="CP011371">
    <property type="protein sequence ID" value="AKJ31255.1"/>
    <property type="molecule type" value="Genomic_DNA"/>
</dbReference>
<evidence type="ECO:0000313" key="2">
    <source>
        <dbReference type="EMBL" id="AKJ31255.1"/>
    </source>
</evidence>
<dbReference type="KEGG" id="pbh:AAW51_4564"/>
<protein>
    <submittedName>
        <fullName evidence="2">Uncharacterized protein</fullName>
    </submittedName>
</protein>
<reference evidence="2 3" key="1">
    <citation type="submission" date="2015-05" db="EMBL/GenBank/DDBJ databases">
        <authorList>
            <person name="Tang B."/>
            <person name="Yu Y."/>
        </authorList>
    </citation>
    <scope>NUCLEOTIDE SEQUENCE [LARGE SCALE GENOMIC DNA]</scope>
    <source>
        <strain evidence="2 3">DSM 7029</strain>
    </source>
</reference>
<gene>
    <name evidence="2" type="ORF">AAW51_4564</name>
</gene>
<keyword evidence="3" id="KW-1185">Reference proteome</keyword>
<accession>A0A0G3BXK0</accession>
<dbReference type="Proteomes" id="UP000035352">
    <property type="component" value="Chromosome"/>
</dbReference>
<proteinExistence type="predicted"/>
<evidence type="ECO:0000256" key="1">
    <source>
        <dbReference type="SAM" id="MobiDB-lite"/>
    </source>
</evidence>
<name>A0A0G3BXK0_9BURK</name>
<sequence>MGRLGRGFLLLLLFRLALLYSPRRGDHNAAPTRPPCDHRTHPLLPPHTDILASPHP</sequence>